<gene>
    <name evidence="2" type="ORF">JMN32_27150</name>
</gene>
<dbReference type="InterPro" id="IPR013149">
    <property type="entry name" value="ADH-like_C"/>
</dbReference>
<dbReference type="PANTHER" id="PTHR45033">
    <property type="match status" value="1"/>
</dbReference>
<keyword evidence="3" id="KW-1185">Reference proteome</keyword>
<dbReference type="SMART" id="SM00829">
    <property type="entry name" value="PKS_ER"/>
    <property type="match status" value="1"/>
</dbReference>
<sequence length="330" mass="36044">MKGLVLTSQGKIEIVKLEKPQLDQSQVLVKLKAAALNKRDQFIREGKYPDIQMNAVLGSDGAGEVVEVGSKSHEKLIGKTVVINPNINWGDNPDVQSRNYSILGMPTHGTFAEYVAVGVDRVHEAPEHLSLEEAAALPLGGLTAYRACFRHGKIKANDNVLISGFGGGVAQFAFQFALAANANVYVTSGKKEKLNVALKMGASGGYNYKSKDWYKNLWQTKGGFDVVIDSAGGDQINNFLKIMRPGGRVVFYGATNGLPTTLDLYRMFWNQLSLQGSTMGNDEEFAEMLTFVEKKKIKPVIDSVRPFDEIVSAFDDIASSTKSGKLIIKF</sequence>
<dbReference type="Pfam" id="PF08240">
    <property type="entry name" value="ADH_N"/>
    <property type="match status" value="1"/>
</dbReference>
<dbReference type="GO" id="GO:0016491">
    <property type="term" value="F:oxidoreductase activity"/>
    <property type="evidence" value="ECO:0007669"/>
    <property type="project" value="InterPro"/>
</dbReference>
<feature type="domain" description="Enoyl reductase (ER)" evidence="1">
    <location>
        <begin position="10"/>
        <end position="328"/>
    </location>
</feature>
<name>A0A937G485_9BACT</name>
<comment type="caution">
    <text evidence="2">The sequence shown here is derived from an EMBL/GenBank/DDBJ whole genome shotgun (WGS) entry which is preliminary data.</text>
</comment>
<reference evidence="2" key="1">
    <citation type="submission" date="2021-01" db="EMBL/GenBank/DDBJ databases">
        <title>Fulvivirga kasyanovii gen. nov., sp nov., a novel member of the phylum Bacteroidetes isolated from seawater in a mussel farm.</title>
        <authorList>
            <person name="Zhao L.-H."/>
            <person name="Wang Z.-J."/>
        </authorList>
    </citation>
    <scope>NUCLEOTIDE SEQUENCE</scope>
    <source>
        <strain evidence="2">29W222</strain>
    </source>
</reference>
<dbReference type="Gene3D" id="3.40.50.720">
    <property type="entry name" value="NAD(P)-binding Rossmann-like Domain"/>
    <property type="match status" value="1"/>
</dbReference>
<dbReference type="Pfam" id="PF00107">
    <property type="entry name" value="ADH_zinc_N"/>
    <property type="match status" value="1"/>
</dbReference>
<dbReference type="InterPro" id="IPR013154">
    <property type="entry name" value="ADH-like_N"/>
</dbReference>
<evidence type="ECO:0000313" key="3">
    <source>
        <dbReference type="Proteomes" id="UP000614216"/>
    </source>
</evidence>
<dbReference type="PANTHER" id="PTHR45033:SF3">
    <property type="entry name" value="DEHYDROGENASE, PUTATIVE (AFU_ORTHOLOGUE AFUA_2G13270)-RELATED"/>
    <property type="match status" value="1"/>
</dbReference>
<dbReference type="InterPro" id="IPR052711">
    <property type="entry name" value="Zinc_ADH-like"/>
</dbReference>
<dbReference type="AlphaFoldDB" id="A0A937G485"/>
<protein>
    <submittedName>
        <fullName evidence="2">Zinc-binding dehydrogenase</fullName>
    </submittedName>
</protein>
<dbReference type="Proteomes" id="UP000614216">
    <property type="component" value="Unassembled WGS sequence"/>
</dbReference>
<dbReference type="RefSeq" id="WP_202859563.1">
    <property type="nucleotide sequence ID" value="NZ_JAEUGD010000068.1"/>
</dbReference>
<dbReference type="SUPFAM" id="SSF50129">
    <property type="entry name" value="GroES-like"/>
    <property type="match status" value="1"/>
</dbReference>
<organism evidence="2 3">
    <name type="scientific">Fulvivirga marina</name>
    <dbReference type="NCBI Taxonomy" id="2494733"/>
    <lineage>
        <taxon>Bacteria</taxon>
        <taxon>Pseudomonadati</taxon>
        <taxon>Bacteroidota</taxon>
        <taxon>Cytophagia</taxon>
        <taxon>Cytophagales</taxon>
        <taxon>Fulvivirgaceae</taxon>
        <taxon>Fulvivirga</taxon>
    </lineage>
</organism>
<accession>A0A937G485</accession>
<evidence type="ECO:0000259" key="1">
    <source>
        <dbReference type="SMART" id="SM00829"/>
    </source>
</evidence>
<proteinExistence type="predicted"/>
<dbReference type="EMBL" id="JAEUGD010000068">
    <property type="protein sequence ID" value="MBL6450021.1"/>
    <property type="molecule type" value="Genomic_DNA"/>
</dbReference>
<dbReference type="SUPFAM" id="SSF51735">
    <property type="entry name" value="NAD(P)-binding Rossmann-fold domains"/>
    <property type="match status" value="1"/>
</dbReference>
<dbReference type="InterPro" id="IPR011032">
    <property type="entry name" value="GroES-like_sf"/>
</dbReference>
<dbReference type="InterPro" id="IPR036291">
    <property type="entry name" value="NAD(P)-bd_dom_sf"/>
</dbReference>
<dbReference type="InterPro" id="IPR020843">
    <property type="entry name" value="ER"/>
</dbReference>
<dbReference type="Gene3D" id="3.90.180.10">
    <property type="entry name" value="Medium-chain alcohol dehydrogenases, catalytic domain"/>
    <property type="match status" value="1"/>
</dbReference>
<evidence type="ECO:0000313" key="2">
    <source>
        <dbReference type="EMBL" id="MBL6450021.1"/>
    </source>
</evidence>